<protein>
    <submittedName>
        <fullName evidence="9">Telomere length regulator protein rif1</fullName>
    </submittedName>
</protein>
<evidence type="ECO:0000256" key="4">
    <source>
        <dbReference type="ARBA" id="ARBA00022895"/>
    </source>
</evidence>
<keyword evidence="10" id="KW-1185">Reference proteome</keyword>
<reference evidence="9 10" key="1">
    <citation type="submission" date="2015-04" db="EMBL/GenBank/DDBJ databases">
        <title>The draft genome sequence of Fusarium langsethiae, a T-2/HT-2 mycotoxin producer.</title>
        <authorList>
            <person name="Lysoe E."/>
            <person name="Divon H.H."/>
            <person name="Terzi V."/>
            <person name="Orru L."/>
            <person name="Lamontanara A."/>
            <person name="Kolseth A.-K."/>
            <person name="Frandsen R.J."/>
            <person name="Nielsen K."/>
            <person name="Thrane U."/>
        </authorList>
    </citation>
    <scope>NUCLEOTIDE SEQUENCE [LARGE SCALE GENOMIC DNA]</scope>
    <source>
        <strain evidence="9 10">Fl201059</strain>
    </source>
</reference>
<feature type="compositionally biased region" description="Polar residues" evidence="7">
    <location>
        <begin position="117"/>
        <end position="135"/>
    </location>
</feature>
<feature type="compositionally biased region" description="Basic and acidic residues" evidence="7">
    <location>
        <begin position="1203"/>
        <end position="1214"/>
    </location>
</feature>
<feature type="compositionally biased region" description="Basic residues" evidence="7">
    <location>
        <begin position="1553"/>
        <end position="1562"/>
    </location>
</feature>
<feature type="domain" description="Telomere-associated protein Rif1 N-terminal" evidence="8">
    <location>
        <begin position="152"/>
        <end position="521"/>
    </location>
</feature>
<gene>
    <name evidence="9" type="ORF">FLAG1_01493</name>
</gene>
<proteinExistence type="predicted"/>
<evidence type="ECO:0000313" key="10">
    <source>
        <dbReference type="Proteomes" id="UP000037904"/>
    </source>
</evidence>
<feature type="region of interest" description="Disordered" evidence="7">
    <location>
        <begin position="1"/>
        <end position="135"/>
    </location>
</feature>
<keyword evidence="5" id="KW-0539">Nucleus</keyword>
<sequence length="1782" mass="197721">MASSAQASTTLDELPARPPTPPRESLTDKTDPMKASANCPFDPRLSLQTPPGANTPTSTGATNSGSTSRRSRKKVEWSSHTEYKDPPDLEASRFFKSSPITTPSAASSRPIKGILKPSSSPNPMASSLNGQPNGLSHQASIAEMLDSTIKQLAGPDRDSRLDAYMMLSRALKASNNLPDRVALQGKMSLFMSFIERDVKSKNDKGTADSSLVNHALNLLTTFLHFPAIASTLTSDFGIFIIDHCIRCFSDPTLPKDLARHLMQVAAFQSFSSKVMSSDRVGRLITSLHNIENNLTGKSIIMGRIQIYKRLIKQSRIHMAVYTDWLKDMFTDMLSTVRDIRAQAISLGTEAGFALRNEKNVMRKVTEILQSPDDKTTYIQFYILKLEEMFKEKESASVVPQIWGVVTLYLQCPISRWVYFAPWFKLAQDSFNAADLHTKQEANNAWNRYVYLSITSNKMAPKSLAPLGQPLTSQLRRKITSKQSEEALKLRRTVLGGVCNLCYYAFRPSNDMLWIDSAWDLVLQPLMRQLLHLDGTSEPLADSVTQASRIVTGLLDVSTPRGWKDDRIRDTVLISPEELPSIDSRWTRRNSERVFGLVGPILQRKFTDLANPESLTYRLWKAFVGSIAVASAKDIKVADETARFIAHSFDLLSDIWTEGIPEESGSSGTKFLSSVQHYVEVLVRSLGLLSFTEKKLSMSVANTFEPAPTPSTRLDRTDKSSGVVQTPLLHLFSMLSSKPSGVADDENLAECFLSIFVPFFHDKPTRARIELAREMLRLLPRDTLSPYGPWILTAQNIGSLLDQNTVSSSFLPPSSDKLLGPEYREIVSLLERGLVSHPSLPEERWFSLFDLLSNHIVQECGDAGRALGLIEPLAKIVTDNFFEGSDRSNGTALSVAIALFTAAKLPRDRQAVEAARRRLWGAPPTASRSSSFDPFQHLYQLQSQSMKFCYENETEGIDEKMVAYFKAVDTFIVTGFSQNGVKTLPKLQAGLSFWIQDEKAHKSLRSDSPLSEPVRSLWDNICAQLLTLGRLEKKDLDAIEPLVSAAFRSKHRHVVNKMAETWNALVKDEESLDCSESLKSIITSLRPTVDVLYPGMEEFSGDFGAQVQSFVDSQDDLSFVALSSAKSTGQEVEQAVPPAPSMTPMSMRGPLTRKRRRDATPESVVKTRSAKRTTTPRLRHDNSQIQFAPIVSSPLVGESQHLTERQMEVRQRQEENAGLYSDTRSSPRPRSRAATEEEPKDLEVQKPRNLETTPERKASYEEFITSTPTPRRGLALHLEGINDPPSSPPEPRRNPLLSEIQTRSKARDSMESWQFSSPPGSPAIDLQAAKTQPQAETPTKSNSSAKNKRSKRRGRKSGSSKKCDTLPSSPVDQVTEDVGVLSNANRTHNMEEAEEDRSESPTCNLVGSSQQPEQLQETPRSGDDEFVDAQTSPIDVTDNAAPTVVQKQGPSQNHESSFALSEGDESSFMRLVVEIESRPHHDREQFESVSVSPEKKKKSKKRVSPPASIEVQGDTLSGEEQVITKQPSLADVVPSTPVDAGSGTSELPATNLRGSKRKRKRSAHSVETRSKKRRSAHSPGREQPEDSQPTSQEPNSPIPTVRRSSRRNAGLKDNELRNQKAQASPTKKTTRSSASQALQTRSNLTDVRDDGDTDEELMSQLVTESMAASQSQELDVRIPDAVVEDSMELVSADEAAPVEEPAAEDRELSVEEAQDAVVEQGETGEEVSAEVKSDLIIETLRGGLKQLQGAALSRDEVYRLEDMLMDMKRELFEAERRGRLRHA</sequence>
<feature type="compositionally biased region" description="Polar residues" evidence="7">
    <location>
        <begin position="1399"/>
        <end position="1418"/>
    </location>
</feature>
<feature type="compositionally biased region" description="Basic and acidic residues" evidence="7">
    <location>
        <begin position="1232"/>
        <end position="1259"/>
    </location>
</feature>
<feature type="compositionally biased region" description="Basic and acidic residues" evidence="7">
    <location>
        <begin position="74"/>
        <end position="93"/>
    </location>
</feature>
<dbReference type="Proteomes" id="UP000037904">
    <property type="component" value="Unassembled WGS sequence"/>
</dbReference>
<evidence type="ECO:0000256" key="3">
    <source>
        <dbReference type="ARBA" id="ARBA00022454"/>
    </source>
</evidence>
<dbReference type="PANTHER" id="PTHR22928:SF3">
    <property type="entry name" value="TELOMERE-ASSOCIATED PROTEIN RIF1"/>
    <property type="match status" value="1"/>
</dbReference>
<dbReference type="PANTHER" id="PTHR22928">
    <property type="entry name" value="TELOMERE-ASSOCIATED PROTEIN RIF1"/>
    <property type="match status" value="1"/>
</dbReference>
<feature type="compositionally biased region" description="Polar residues" evidence="7">
    <location>
        <begin position="1"/>
        <end position="11"/>
    </location>
</feature>
<feature type="compositionally biased region" description="Low complexity" evidence="7">
    <location>
        <begin position="97"/>
        <end position="108"/>
    </location>
</feature>
<comment type="subcellular location">
    <subcellularLocation>
        <location evidence="2">Chromosome</location>
        <location evidence="2">Telomere</location>
    </subcellularLocation>
    <subcellularLocation>
        <location evidence="1">Nucleus</location>
    </subcellularLocation>
</comment>
<dbReference type="EMBL" id="JXCE01000012">
    <property type="protein sequence ID" value="KPA45560.1"/>
    <property type="molecule type" value="Genomic_DNA"/>
</dbReference>
<organism evidence="9 10">
    <name type="scientific">Fusarium langsethiae</name>
    <dbReference type="NCBI Taxonomy" id="179993"/>
    <lineage>
        <taxon>Eukaryota</taxon>
        <taxon>Fungi</taxon>
        <taxon>Dikarya</taxon>
        <taxon>Ascomycota</taxon>
        <taxon>Pezizomycotina</taxon>
        <taxon>Sordariomycetes</taxon>
        <taxon>Hypocreomycetidae</taxon>
        <taxon>Hypocreales</taxon>
        <taxon>Nectriaceae</taxon>
        <taxon>Fusarium</taxon>
    </lineage>
</organism>
<accession>A0A0M9F457</accession>
<evidence type="ECO:0000256" key="6">
    <source>
        <dbReference type="ARBA" id="ARBA00023306"/>
    </source>
</evidence>
<evidence type="ECO:0000256" key="1">
    <source>
        <dbReference type="ARBA" id="ARBA00004123"/>
    </source>
</evidence>
<dbReference type="GO" id="GO:0000723">
    <property type="term" value="P:telomere maintenance"/>
    <property type="evidence" value="ECO:0007669"/>
    <property type="project" value="TreeGrafter"/>
</dbReference>
<feature type="compositionally biased region" description="Polar residues" evidence="7">
    <location>
        <begin position="1585"/>
        <end position="1594"/>
    </location>
</feature>
<dbReference type="InterPro" id="IPR022031">
    <property type="entry name" value="Rif1_N"/>
</dbReference>
<dbReference type="GO" id="GO:0140445">
    <property type="term" value="C:chromosome, telomeric repeat region"/>
    <property type="evidence" value="ECO:0007669"/>
    <property type="project" value="TreeGrafter"/>
</dbReference>
<feature type="region of interest" description="Disordered" evidence="7">
    <location>
        <begin position="1128"/>
        <end position="1191"/>
    </location>
</feature>
<keyword evidence="6" id="KW-0131">Cell cycle</keyword>
<keyword evidence="3" id="KW-0158">Chromosome</keyword>
<feature type="compositionally biased region" description="Low complexity" evidence="7">
    <location>
        <begin position="49"/>
        <end position="68"/>
    </location>
</feature>
<name>A0A0M9F457_FUSLA</name>
<feature type="compositionally biased region" description="Basic and acidic residues" evidence="7">
    <location>
        <begin position="1472"/>
        <end position="1485"/>
    </location>
</feature>
<comment type="caution">
    <text evidence="9">The sequence shown here is derived from an EMBL/GenBank/DDBJ whole genome shotgun (WGS) entry which is preliminary data.</text>
</comment>
<dbReference type="GO" id="GO:0005634">
    <property type="term" value="C:nucleus"/>
    <property type="evidence" value="ECO:0007669"/>
    <property type="project" value="UniProtKB-SubCell"/>
</dbReference>
<keyword evidence="4" id="KW-0779">Telomere</keyword>
<evidence type="ECO:0000313" key="9">
    <source>
        <dbReference type="EMBL" id="KPA45560.1"/>
    </source>
</evidence>
<feature type="compositionally biased region" description="Polar residues" evidence="7">
    <location>
        <begin position="1618"/>
        <end position="1644"/>
    </location>
</feature>
<evidence type="ECO:0000256" key="7">
    <source>
        <dbReference type="SAM" id="MobiDB-lite"/>
    </source>
</evidence>
<feature type="compositionally biased region" description="Polar residues" evidence="7">
    <location>
        <begin position="1444"/>
        <end position="1458"/>
    </location>
</feature>
<evidence type="ECO:0000259" key="8">
    <source>
        <dbReference type="Pfam" id="PF12231"/>
    </source>
</evidence>
<feature type="compositionally biased region" description="Polar residues" evidence="7">
    <location>
        <begin position="1328"/>
        <end position="1338"/>
    </location>
</feature>
<dbReference type="OrthoDB" id="5399929at2759"/>
<feature type="region of interest" description="Disordered" evidence="7">
    <location>
        <begin position="1203"/>
        <end position="1656"/>
    </location>
</feature>
<evidence type="ECO:0000256" key="5">
    <source>
        <dbReference type="ARBA" id="ARBA00023242"/>
    </source>
</evidence>
<evidence type="ECO:0000256" key="2">
    <source>
        <dbReference type="ARBA" id="ARBA00004574"/>
    </source>
</evidence>
<dbReference type="Pfam" id="PF12231">
    <property type="entry name" value="Rif1_N"/>
    <property type="match status" value="1"/>
</dbReference>
<feature type="compositionally biased region" description="Basic residues" evidence="7">
    <location>
        <begin position="1345"/>
        <end position="1358"/>
    </location>
</feature>